<dbReference type="InterPro" id="IPR012657">
    <property type="entry name" value="23S_rRNA-intervening_sequence"/>
</dbReference>
<dbReference type="InterPro" id="IPR036583">
    <property type="entry name" value="23S_rRNA_IVS_sf"/>
</dbReference>
<evidence type="ECO:0000313" key="1">
    <source>
        <dbReference type="EMBL" id="KKS69987.1"/>
    </source>
</evidence>
<dbReference type="Proteomes" id="UP000034785">
    <property type="component" value="Unassembled WGS sequence"/>
</dbReference>
<comment type="caution">
    <text evidence="1">The sequence shown here is derived from an EMBL/GenBank/DDBJ whole genome shotgun (WGS) entry which is preliminary data.</text>
</comment>
<dbReference type="GO" id="GO:0005840">
    <property type="term" value="C:ribosome"/>
    <property type="evidence" value="ECO:0007669"/>
    <property type="project" value="UniProtKB-KW"/>
</dbReference>
<dbReference type="CDD" id="cd16377">
    <property type="entry name" value="23S_rRNA_IVP_like"/>
    <property type="match status" value="1"/>
</dbReference>
<gene>
    <name evidence="1" type="ORF">UV41_C0039G0010</name>
</gene>
<dbReference type="NCBIfam" id="NF008911">
    <property type="entry name" value="PRK12275.1-2"/>
    <property type="match status" value="1"/>
</dbReference>
<proteinExistence type="predicted"/>
<dbReference type="Gene3D" id="1.20.1440.60">
    <property type="entry name" value="23S rRNA-intervening sequence"/>
    <property type="match status" value="1"/>
</dbReference>
<keyword evidence="1" id="KW-0687">Ribonucleoprotein</keyword>
<organism evidence="1 2">
    <name type="scientific">Candidatus Daviesbacteria bacterium GW2011_GWA2_42_7</name>
    <dbReference type="NCBI Taxonomy" id="1618425"/>
    <lineage>
        <taxon>Bacteria</taxon>
        <taxon>Candidatus Daviesiibacteriota</taxon>
    </lineage>
</organism>
<dbReference type="Pfam" id="PF05635">
    <property type="entry name" value="23S_rRNA_IVP"/>
    <property type="match status" value="1"/>
</dbReference>
<dbReference type="NCBIfam" id="TIGR02436">
    <property type="entry name" value="four helix bundle protein"/>
    <property type="match status" value="1"/>
</dbReference>
<accession>A0A0G1B9M4</accession>
<dbReference type="EMBL" id="LCEJ01000039">
    <property type="protein sequence ID" value="KKS69987.1"/>
    <property type="molecule type" value="Genomic_DNA"/>
</dbReference>
<dbReference type="SUPFAM" id="SSF158446">
    <property type="entry name" value="IVS-encoded protein-like"/>
    <property type="match status" value="1"/>
</dbReference>
<evidence type="ECO:0000313" key="2">
    <source>
        <dbReference type="Proteomes" id="UP000034785"/>
    </source>
</evidence>
<keyword evidence="1" id="KW-0689">Ribosomal protein</keyword>
<dbReference type="PANTHER" id="PTHR38471:SF2">
    <property type="entry name" value="FOUR HELIX BUNDLE PROTEIN"/>
    <property type="match status" value="1"/>
</dbReference>
<name>A0A0G1B9M4_9BACT</name>
<protein>
    <submittedName>
        <fullName evidence="1">23S ribosomal protein</fullName>
    </submittedName>
</protein>
<sequence>MLNTYKDLIVWQESFKLARVTFEKTIHFPKSELYGLVSQMRRAAVSIPSNIAEGYSRGHRQEYIQFLRTALGSATELETQILLSKELNFLNQKDFDDLNDLLQEVLRMLKKLILTLKP</sequence>
<reference evidence="1 2" key="1">
    <citation type="journal article" date="2015" name="Nature">
        <title>rRNA introns, odd ribosomes, and small enigmatic genomes across a large radiation of phyla.</title>
        <authorList>
            <person name="Brown C.T."/>
            <person name="Hug L.A."/>
            <person name="Thomas B.C."/>
            <person name="Sharon I."/>
            <person name="Castelle C.J."/>
            <person name="Singh A."/>
            <person name="Wilkins M.J."/>
            <person name="Williams K.H."/>
            <person name="Banfield J.F."/>
        </authorList>
    </citation>
    <scope>NUCLEOTIDE SEQUENCE [LARGE SCALE GENOMIC DNA]</scope>
</reference>
<dbReference type="AlphaFoldDB" id="A0A0G1B9M4"/>
<dbReference type="PANTHER" id="PTHR38471">
    <property type="entry name" value="FOUR HELIX BUNDLE PROTEIN"/>
    <property type="match status" value="1"/>
</dbReference>